<feature type="coiled-coil region" evidence="1">
    <location>
        <begin position="1"/>
        <end position="28"/>
    </location>
</feature>
<protein>
    <submittedName>
        <fullName evidence="2">Uncharacterized protein</fullName>
    </submittedName>
</protein>
<dbReference type="SUPFAM" id="SSF52047">
    <property type="entry name" value="RNI-like"/>
    <property type="match status" value="1"/>
</dbReference>
<sequence length="472" mass="54114">MDALLDSIRILERRKEGLLREVDNVNLALDIQKAQYARLLNNQAPVYRLPNELLTSIFTTCQQSLRLSNKPVTPFQVVISHISHRWREIVLSTPLLWNTINFRVRPMNHVQRHILSQLEAHLTRSNTCFLDITLDFHIVDNISAYLNLLAPESTRWRRLAIITRYEQIYDIHTFLRDAHAPLLEHLSLSLGKPQDGTGSLSPRQQYLTVLPTITPSASSLTFVRLAGLALGSLHPPTSSVTTLHLDGWTRHFMTYDQFKSILLAATSLINLSLNQLCIHHPRDPLEILQPVDLPHLRNLRIRGACRPLSLMNVPQLHSLSLQNVDAFDSDAIPSVRSLSLDSCALDKIEIDHLFRSFPSVRTLSIDDTLPDIYEKLLPDSNSAIPTPWPQLRTILQYELLNVDVPHFCHMVFSLRRTNKKLTKVRLDRRSRTVLRAKLRLDWLQGLLQVENCDDQEPWPLGLGYEDAHDLLQ</sequence>
<proteinExistence type="predicted"/>
<dbReference type="Proteomes" id="UP000283269">
    <property type="component" value="Unassembled WGS sequence"/>
</dbReference>
<name>A0A409WF34_PSICY</name>
<evidence type="ECO:0000313" key="3">
    <source>
        <dbReference type="Proteomes" id="UP000283269"/>
    </source>
</evidence>
<evidence type="ECO:0000313" key="2">
    <source>
        <dbReference type="EMBL" id="PPQ77106.1"/>
    </source>
</evidence>
<dbReference type="STRING" id="93625.A0A409WF34"/>
<dbReference type="AlphaFoldDB" id="A0A409WF34"/>
<evidence type="ECO:0000256" key="1">
    <source>
        <dbReference type="SAM" id="Coils"/>
    </source>
</evidence>
<dbReference type="InParanoid" id="A0A409WF34"/>
<gene>
    <name evidence="2" type="ORF">CVT25_010801</name>
</gene>
<keyword evidence="3" id="KW-1185">Reference proteome</keyword>
<accession>A0A409WF34</accession>
<reference evidence="2 3" key="1">
    <citation type="journal article" date="2018" name="Evol. Lett.">
        <title>Horizontal gene cluster transfer increased hallucinogenic mushroom diversity.</title>
        <authorList>
            <person name="Reynolds H.T."/>
            <person name="Vijayakumar V."/>
            <person name="Gluck-Thaler E."/>
            <person name="Korotkin H.B."/>
            <person name="Matheny P.B."/>
            <person name="Slot J.C."/>
        </authorList>
    </citation>
    <scope>NUCLEOTIDE SEQUENCE [LARGE SCALE GENOMIC DNA]</scope>
    <source>
        <strain evidence="2 3">2631</strain>
    </source>
</reference>
<organism evidence="2 3">
    <name type="scientific">Psilocybe cyanescens</name>
    <dbReference type="NCBI Taxonomy" id="93625"/>
    <lineage>
        <taxon>Eukaryota</taxon>
        <taxon>Fungi</taxon>
        <taxon>Dikarya</taxon>
        <taxon>Basidiomycota</taxon>
        <taxon>Agaricomycotina</taxon>
        <taxon>Agaricomycetes</taxon>
        <taxon>Agaricomycetidae</taxon>
        <taxon>Agaricales</taxon>
        <taxon>Agaricineae</taxon>
        <taxon>Strophariaceae</taxon>
        <taxon>Psilocybe</taxon>
    </lineage>
</organism>
<dbReference type="InterPro" id="IPR032675">
    <property type="entry name" value="LRR_dom_sf"/>
</dbReference>
<comment type="caution">
    <text evidence="2">The sequence shown here is derived from an EMBL/GenBank/DDBJ whole genome shotgun (WGS) entry which is preliminary data.</text>
</comment>
<keyword evidence="1" id="KW-0175">Coiled coil</keyword>
<dbReference type="OrthoDB" id="3203373at2759"/>
<dbReference type="EMBL" id="NHYD01003443">
    <property type="protein sequence ID" value="PPQ77106.1"/>
    <property type="molecule type" value="Genomic_DNA"/>
</dbReference>
<dbReference type="Gene3D" id="3.80.10.10">
    <property type="entry name" value="Ribonuclease Inhibitor"/>
    <property type="match status" value="1"/>
</dbReference>